<accession>A0ABN3QJI6</accession>
<proteinExistence type="predicted"/>
<comment type="caution">
    <text evidence="1">The sequence shown here is derived from an EMBL/GenBank/DDBJ whole genome shotgun (WGS) entry which is preliminary data.</text>
</comment>
<organism evidence="1 2">
    <name type="scientific">Actinomadura fulvescens</name>
    <dbReference type="NCBI Taxonomy" id="46160"/>
    <lineage>
        <taxon>Bacteria</taxon>
        <taxon>Bacillati</taxon>
        <taxon>Actinomycetota</taxon>
        <taxon>Actinomycetes</taxon>
        <taxon>Streptosporangiales</taxon>
        <taxon>Thermomonosporaceae</taxon>
        <taxon>Actinomadura</taxon>
    </lineage>
</organism>
<evidence type="ECO:0000313" key="2">
    <source>
        <dbReference type="Proteomes" id="UP001501509"/>
    </source>
</evidence>
<protein>
    <submittedName>
        <fullName evidence="1">Uncharacterized protein</fullName>
    </submittedName>
</protein>
<sequence length="140" mass="15289">MPISTVYRIDFERIGANYDIAPATLTASDPGELAAAIHDYAQRYRPGYLQVDLTRDLLGGQLHQGIGDLLGTFTVSRVQRVTAGELAEQLRQFPAHHEVWVAVPGAPEGYMALTGQPYVGQDPDPHTGDPKHFVVLHTGE</sequence>
<gene>
    <name evidence="1" type="ORF">GCM10010411_76690</name>
</gene>
<dbReference type="EMBL" id="BAAATD010000013">
    <property type="protein sequence ID" value="GAA2628083.1"/>
    <property type="molecule type" value="Genomic_DNA"/>
</dbReference>
<dbReference type="RefSeq" id="WP_344547400.1">
    <property type="nucleotide sequence ID" value="NZ_BAAATD010000013.1"/>
</dbReference>
<keyword evidence="2" id="KW-1185">Reference proteome</keyword>
<reference evidence="1 2" key="1">
    <citation type="journal article" date="2019" name="Int. J. Syst. Evol. Microbiol.">
        <title>The Global Catalogue of Microorganisms (GCM) 10K type strain sequencing project: providing services to taxonomists for standard genome sequencing and annotation.</title>
        <authorList>
            <consortium name="The Broad Institute Genomics Platform"/>
            <consortium name="The Broad Institute Genome Sequencing Center for Infectious Disease"/>
            <person name="Wu L."/>
            <person name="Ma J."/>
        </authorList>
    </citation>
    <scope>NUCLEOTIDE SEQUENCE [LARGE SCALE GENOMIC DNA]</scope>
    <source>
        <strain evidence="1 2">JCM 6833</strain>
    </source>
</reference>
<evidence type="ECO:0000313" key="1">
    <source>
        <dbReference type="EMBL" id="GAA2628083.1"/>
    </source>
</evidence>
<name>A0ABN3QJI6_9ACTN</name>
<dbReference type="Proteomes" id="UP001501509">
    <property type="component" value="Unassembled WGS sequence"/>
</dbReference>